<dbReference type="AlphaFoldDB" id="A0A6G9YNC0"/>
<feature type="transmembrane region" description="Helical" evidence="2">
    <location>
        <begin position="42"/>
        <end position="62"/>
    </location>
</feature>
<evidence type="ECO:0000313" key="3">
    <source>
        <dbReference type="EMBL" id="QIS14620.1"/>
    </source>
</evidence>
<keyword evidence="4" id="KW-1185">Reference proteome</keyword>
<evidence type="ECO:0000313" key="4">
    <source>
        <dbReference type="Proteomes" id="UP000503540"/>
    </source>
</evidence>
<organism evidence="3 4">
    <name type="scientific">Nocardia arthritidis</name>
    <dbReference type="NCBI Taxonomy" id="228602"/>
    <lineage>
        <taxon>Bacteria</taxon>
        <taxon>Bacillati</taxon>
        <taxon>Actinomycetota</taxon>
        <taxon>Actinomycetes</taxon>
        <taxon>Mycobacteriales</taxon>
        <taxon>Nocardiaceae</taxon>
        <taxon>Nocardia</taxon>
    </lineage>
</organism>
<dbReference type="RefSeq" id="WP_167476995.1">
    <property type="nucleotide sequence ID" value="NZ_CP046172.1"/>
</dbReference>
<sequence>MPVPVLETSTVLRLVRIGSLVAGSLIFLWGCEVSRRPMLTDVWTELVLSALLGLTALVVAWFEVARRGRRPPPSECRFEVDGFAVRVRIVASGELVFRGREFVDSRPEYEWAWTFHPDTFPAIRAALDGKGHLLAILDRTVPQLDPEIRQDPGAWLYEQGIPAAFRERGVSPTRITADLPIVEPAARPPTRPRADRRPPAREQYGTHRARGYARYEADSYGAEGDSDRRRRGRYRLDY</sequence>
<evidence type="ECO:0000256" key="1">
    <source>
        <dbReference type="SAM" id="MobiDB-lite"/>
    </source>
</evidence>
<protein>
    <submittedName>
        <fullName evidence="3">Uncharacterized protein</fullName>
    </submittedName>
</protein>
<dbReference type="Proteomes" id="UP000503540">
    <property type="component" value="Chromosome"/>
</dbReference>
<keyword evidence="2" id="KW-0812">Transmembrane</keyword>
<feature type="region of interest" description="Disordered" evidence="1">
    <location>
        <begin position="184"/>
        <end position="238"/>
    </location>
</feature>
<reference evidence="3 4" key="1">
    <citation type="journal article" date="2019" name="ACS Chem. Biol.">
        <title>Identification and Mobilization of a Cryptic Antibiotic Biosynthesis Gene Locus from a Human-Pathogenic Nocardia Isolate.</title>
        <authorList>
            <person name="Herisse M."/>
            <person name="Ishida K."/>
            <person name="Porter J.L."/>
            <person name="Howden B."/>
            <person name="Hertweck C."/>
            <person name="Stinear T.P."/>
            <person name="Pidot S.J."/>
        </authorList>
    </citation>
    <scope>NUCLEOTIDE SEQUENCE [LARGE SCALE GENOMIC DNA]</scope>
    <source>
        <strain evidence="3 4">AUSMDU00012717</strain>
    </source>
</reference>
<feature type="transmembrane region" description="Helical" evidence="2">
    <location>
        <begin position="12"/>
        <end position="30"/>
    </location>
</feature>
<gene>
    <name evidence="3" type="ORF">F5544_33925</name>
</gene>
<dbReference type="EMBL" id="CP046172">
    <property type="protein sequence ID" value="QIS14620.1"/>
    <property type="molecule type" value="Genomic_DNA"/>
</dbReference>
<feature type="compositionally biased region" description="Basic residues" evidence="1">
    <location>
        <begin position="229"/>
        <end position="238"/>
    </location>
</feature>
<keyword evidence="2" id="KW-0472">Membrane</keyword>
<keyword evidence="2" id="KW-1133">Transmembrane helix</keyword>
<proteinExistence type="predicted"/>
<evidence type="ECO:0000256" key="2">
    <source>
        <dbReference type="SAM" id="Phobius"/>
    </source>
</evidence>
<name>A0A6G9YNC0_9NOCA</name>
<dbReference type="KEGG" id="nah:F5544_33925"/>
<accession>A0A6G9YNC0</accession>